<dbReference type="Pfam" id="PF17170">
    <property type="entry name" value="DUF5128"/>
    <property type="match status" value="1"/>
</dbReference>
<dbReference type="InterPro" id="IPR011042">
    <property type="entry name" value="6-blade_b-propeller_TolB-like"/>
</dbReference>
<evidence type="ECO:0000313" key="1">
    <source>
        <dbReference type="EMBL" id="HJA86096.1"/>
    </source>
</evidence>
<name>A0A9D2HXB7_9BACE</name>
<dbReference type="Proteomes" id="UP000823862">
    <property type="component" value="Unassembled WGS sequence"/>
</dbReference>
<reference evidence="1" key="1">
    <citation type="journal article" date="2021" name="PeerJ">
        <title>Extensive microbial diversity within the chicken gut microbiome revealed by metagenomics and culture.</title>
        <authorList>
            <person name="Gilroy R."/>
            <person name="Ravi A."/>
            <person name="Getino M."/>
            <person name="Pursley I."/>
            <person name="Horton D.L."/>
            <person name="Alikhan N.F."/>
            <person name="Baker D."/>
            <person name="Gharbi K."/>
            <person name="Hall N."/>
            <person name="Watson M."/>
            <person name="Adriaenssens E.M."/>
            <person name="Foster-Nyarko E."/>
            <person name="Jarju S."/>
            <person name="Secka A."/>
            <person name="Antonio M."/>
            <person name="Oren A."/>
            <person name="Chaudhuri R.R."/>
            <person name="La Ragione R."/>
            <person name="Hildebrand F."/>
            <person name="Pallen M.J."/>
        </authorList>
    </citation>
    <scope>NUCLEOTIDE SEQUENCE</scope>
    <source>
        <strain evidence="1">ChiHjej12B11-9795</strain>
    </source>
</reference>
<comment type="caution">
    <text evidence="1">The sequence shown here is derived from an EMBL/GenBank/DDBJ whole genome shotgun (WGS) entry which is preliminary data.</text>
</comment>
<protein>
    <submittedName>
        <fullName evidence="1">6-bladed beta-propeller</fullName>
    </submittedName>
</protein>
<gene>
    <name evidence="1" type="ORF">H9950_07905</name>
</gene>
<organism evidence="1 2">
    <name type="scientific">Candidatus Bacteroides avicola</name>
    <dbReference type="NCBI Taxonomy" id="2838468"/>
    <lineage>
        <taxon>Bacteria</taxon>
        <taxon>Pseudomonadati</taxon>
        <taxon>Bacteroidota</taxon>
        <taxon>Bacteroidia</taxon>
        <taxon>Bacteroidales</taxon>
        <taxon>Bacteroidaceae</taxon>
        <taxon>Bacteroides</taxon>
    </lineage>
</organism>
<proteinExistence type="predicted"/>
<sequence>MKNKTLFQCVAALFCGFLFYSCQPSTDTSDCLVLKVDLRESTPSIKELFSRIEVVPLEDHNDSCLVMRLTKVLPYKDKIYVVDRKIPACYVFDKDGNFLYPIGKVGNGPGEYYQIEDCAINEAKQEFMLLDCNGIWFVYDLSGKFLRKQIVPDGAACQAVVFTEDGYIAHWIYSFKNREAIRLFNEDGEYVKGYWHQPMQFNLMISKPFYHYNGKVYFSTGCFPEVYELSGDTLQVAYRWDFGDTGFNPELIKKIGKESESGSDRGWLMVMEGWEDGSLLLQQNQYQTNKFYYLRWKGYKNGKILESNTWYRNVFYHKASGRSFVFSKLKEGLTVSAEAMTDDYMLSVLHPEDFGLMKDLLSPEEYAKVARLDEESNPCLLRLYFK</sequence>
<evidence type="ECO:0000313" key="2">
    <source>
        <dbReference type="Proteomes" id="UP000823862"/>
    </source>
</evidence>
<dbReference type="SUPFAM" id="SSF63825">
    <property type="entry name" value="YWTD domain"/>
    <property type="match status" value="1"/>
</dbReference>
<dbReference type="EMBL" id="DWZI01000041">
    <property type="protein sequence ID" value="HJA86096.1"/>
    <property type="molecule type" value="Genomic_DNA"/>
</dbReference>
<dbReference type="AlphaFoldDB" id="A0A9D2HXB7"/>
<dbReference type="PROSITE" id="PS51257">
    <property type="entry name" value="PROKAR_LIPOPROTEIN"/>
    <property type="match status" value="1"/>
</dbReference>
<dbReference type="Gene3D" id="2.120.10.30">
    <property type="entry name" value="TolB, C-terminal domain"/>
    <property type="match status" value="1"/>
</dbReference>
<reference evidence="1" key="2">
    <citation type="submission" date="2021-04" db="EMBL/GenBank/DDBJ databases">
        <authorList>
            <person name="Gilroy R."/>
        </authorList>
    </citation>
    <scope>NUCLEOTIDE SEQUENCE</scope>
    <source>
        <strain evidence="1">ChiHjej12B11-9795</strain>
    </source>
</reference>
<accession>A0A9D2HXB7</accession>